<dbReference type="InterPro" id="IPR039426">
    <property type="entry name" value="TonB-dep_rcpt-like"/>
</dbReference>
<dbReference type="Gene3D" id="2.170.130.10">
    <property type="entry name" value="TonB-dependent receptor, plug domain"/>
    <property type="match status" value="1"/>
</dbReference>
<keyword evidence="18" id="KW-1185">Reference proteome</keyword>
<evidence type="ECO:0000256" key="12">
    <source>
        <dbReference type="PROSITE-ProRule" id="PRU01360"/>
    </source>
</evidence>
<dbReference type="InterPro" id="IPR000531">
    <property type="entry name" value="Beta-barrel_TonB"/>
</dbReference>
<keyword evidence="3 12" id="KW-1134">Transmembrane beta strand</keyword>
<evidence type="ECO:0000256" key="6">
    <source>
        <dbReference type="ARBA" id="ARBA00022729"/>
    </source>
</evidence>
<evidence type="ECO:0000256" key="7">
    <source>
        <dbReference type="ARBA" id="ARBA00023004"/>
    </source>
</evidence>
<evidence type="ECO:0000256" key="4">
    <source>
        <dbReference type="ARBA" id="ARBA00022496"/>
    </source>
</evidence>
<evidence type="ECO:0000256" key="8">
    <source>
        <dbReference type="ARBA" id="ARBA00023065"/>
    </source>
</evidence>
<keyword evidence="10 12" id="KW-0472">Membrane</keyword>
<evidence type="ECO:0000259" key="16">
    <source>
        <dbReference type="Pfam" id="PF07715"/>
    </source>
</evidence>
<dbReference type="Proteomes" id="UP001595456">
    <property type="component" value="Unassembled WGS sequence"/>
</dbReference>
<comment type="caution">
    <text evidence="17">The sequence shown here is derived from an EMBL/GenBank/DDBJ whole genome shotgun (WGS) entry which is preliminary data.</text>
</comment>
<keyword evidence="4" id="KW-0410">Iron transport</keyword>
<keyword evidence="5 12" id="KW-0812">Transmembrane</keyword>
<dbReference type="Gene3D" id="2.40.170.20">
    <property type="entry name" value="TonB-dependent receptor, beta-barrel domain"/>
    <property type="match status" value="1"/>
</dbReference>
<evidence type="ECO:0000256" key="14">
    <source>
        <dbReference type="SAM" id="SignalP"/>
    </source>
</evidence>
<evidence type="ECO:0000259" key="15">
    <source>
        <dbReference type="Pfam" id="PF00593"/>
    </source>
</evidence>
<evidence type="ECO:0000256" key="3">
    <source>
        <dbReference type="ARBA" id="ARBA00022452"/>
    </source>
</evidence>
<dbReference type="PANTHER" id="PTHR32552:SF89">
    <property type="entry name" value="CATECHOLATE SIDEROPHORE RECEPTOR FIU"/>
    <property type="match status" value="1"/>
</dbReference>
<keyword evidence="9 13" id="KW-0798">TonB box</keyword>
<protein>
    <submittedName>
        <fullName evidence="17">TonB-dependent receptor</fullName>
    </submittedName>
</protein>
<keyword evidence="7" id="KW-0408">Iron</keyword>
<evidence type="ECO:0000256" key="11">
    <source>
        <dbReference type="ARBA" id="ARBA00023237"/>
    </source>
</evidence>
<evidence type="ECO:0000256" key="2">
    <source>
        <dbReference type="ARBA" id="ARBA00022448"/>
    </source>
</evidence>
<keyword evidence="17" id="KW-0675">Receptor</keyword>
<gene>
    <name evidence="17" type="ORF">ACFODU_04375</name>
</gene>
<dbReference type="Pfam" id="PF00593">
    <property type="entry name" value="TonB_dep_Rec_b-barrel"/>
    <property type="match status" value="1"/>
</dbReference>
<dbReference type="EMBL" id="JBHRST010000004">
    <property type="protein sequence ID" value="MFC3097032.1"/>
    <property type="molecule type" value="Genomic_DNA"/>
</dbReference>
<feature type="signal peptide" evidence="14">
    <location>
        <begin position="1"/>
        <end position="24"/>
    </location>
</feature>
<feature type="chain" id="PRO_5045376680" evidence="14">
    <location>
        <begin position="25"/>
        <end position="758"/>
    </location>
</feature>
<keyword evidence="2 12" id="KW-0813">Transport</keyword>
<feature type="domain" description="TonB-dependent receptor plug" evidence="16">
    <location>
        <begin position="51"/>
        <end position="162"/>
    </location>
</feature>
<keyword evidence="8" id="KW-0406">Ion transport</keyword>
<keyword evidence="11 12" id="KW-0998">Cell outer membrane</keyword>
<dbReference type="Pfam" id="PF07715">
    <property type="entry name" value="Plug"/>
    <property type="match status" value="1"/>
</dbReference>
<name>A0ABV7E5K5_9SPHN</name>
<dbReference type="RefSeq" id="WP_336925950.1">
    <property type="nucleotide sequence ID" value="NZ_JBANRO010000005.1"/>
</dbReference>
<dbReference type="InterPro" id="IPR037066">
    <property type="entry name" value="Plug_dom_sf"/>
</dbReference>
<evidence type="ECO:0000313" key="17">
    <source>
        <dbReference type="EMBL" id="MFC3097032.1"/>
    </source>
</evidence>
<dbReference type="InterPro" id="IPR036942">
    <property type="entry name" value="Beta-barrel_TonB_sf"/>
</dbReference>
<dbReference type="PANTHER" id="PTHR32552">
    <property type="entry name" value="FERRICHROME IRON RECEPTOR-RELATED"/>
    <property type="match status" value="1"/>
</dbReference>
<evidence type="ECO:0000256" key="1">
    <source>
        <dbReference type="ARBA" id="ARBA00004571"/>
    </source>
</evidence>
<accession>A0ABV7E5K5</accession>
<reference evidence="18" key="1">
    <citation type="journal article" date="2019" name="Int. J. Syst. Evol. Microbiol.">
        <title>The Global Catalogue of Microorganisms (GCM) 10K type strain sequencing project: providing services to taxonomists for standard genome sequencing and annotation.</title>
        <authorList>
            <consortium name="The Broad Institute Genomics Platform"/>
            <consortium name="The Broad Institute Genome Sequencing Center for Infectious Disease"/>
            <person name="Wu L."/>
            <person name="Ma J."/>
        </authorList>
    </citation>
    <scope>NUCLEOTIDE SEQUENCE [LARGE SCALE GENOMIC DNA]</scope>
    <source>
        <strain evidence="18">KCTC 52607</strain>
    </source>
</reference>
<evidence type="ECO:0000256" key="13">
    <source>
        <dbReference type="RuleBase" id="RU003357"/>
    </source>
</evidence>
<keyword evidence="6 14" id="KW-0732">Signal</keyword>
<evidence type="ECO:0000313" key="18">
    <source>
        <dbReference type="Proteomes" id="UP001595456"/>
    </source>
</evidence>
<evidence type="ECO:0000256" key="5">
    <source>
        <dbReference type="ARBA" id="ARBA00022692"/>
    </source>
</evidence>
<organism evidence="17 18">
    <name type="scientific">Alteraurantiacibacter palmitatis</name>
    <dbReference type="NCBI Taxonomy" id="2054628"/>
    <lineage>
        <taxon>Bacteria</taxon>
        <taxon>Pseudomonadati</taxon>
        <taxon>Pseudomonadota</taxon>
        <taxon>Alphaproteobacteria</taxon>
        <taxon>Sphingomonadales</taxon>
        <taxon>Erythrobacteraceae</taxon>
        <taxon>Alteraurantiacibacter</taxon>
    </lineage>
</organism>
<evidence type="ECO:0000256" key="9">
    <source>
        <dbReference type="ARBA" id="ARBA00023077"/>
    </source>
</evidence>
<proteinExistence type="inferred from homology"/>
<comment type="similarity">
    <text evidence="12 13">Belongs to the TonB-dependent receptor family.</text>
</comment>
<dbReference type="PROSITE" id="PS52016">
    <property type="entry name" value="TONB_DEPENDENT_REC_3"/>
    <property type="match status" value="1"/>
</dbReference>
<sequence>MHSLRTIALASVAPLALFAQPALANADTAETADASAETASDVIIVYGQGQTRQVQEIQAQDISSLLPGTSVIRAIEKLPSVNIQAADPFGNYEWSTRVTIRSFNQNQLGFTFDGVPLGDMSYGNHNGLHISRAVSSENVGSVLVSQGAGSLGTNSTGNLGGTVETFSVAPEGRFALDAAATYGSNDTMRGFLRVNAGSDNGARGYVSYGYGSSDKFKGEGKQDQHMVNAKVVVPIGDVELDAWASYSDRREQDYQDMSLDMLSRLGNRWDNFFPDYALAIRVADIANNRGDTGAPVSNPAAGTVYPGNITSPDDAYYDASGLRKDFLTHIGLTLPLGDAGSFAIRGYYHDNSGRGLWGTPYVPSPNGVPMSVRTTEYEMQRVGVFANLTFETGIQTFTVTAWRENNDFNQARRFYAFESRTNPGLSFREWPKNPFFTQWEFDFTTDTMQYSVADRIDLGMLTLNLGWKGFKVTNEATPIVAASFPSGKITVEDWFQPHAGFNVELSDAAELFGGFTQATRAFASATTTGPFSTNQTGFNAIRDTLKPEQSDTYELGLRFNDPVFNGVVGAYLVNFRNRLLSAAAGPSIVGSPNVLQNVGNVRALGFEAVGDLRLGGGFNLFASYSYTDATYRDDVFNVSGTLLAAIKGKTVVDAPKHLLRGELGYDDGTLFGRIGANYMSRRFFTYTNDQSVPGRAIVDATLGYRFNDFIEVQLNATNLFDKDYVSTIGSGGFGNSGDRQTLLVGAPQQFFVSLRTSF</sequence>
<dbReference type="InterPro" id="IPR012910">
    <property type="entry name" value="Plug_dom"/>
</dbReference>
<feature type="domain" description="TonB-dependent receptor-like beta-barrel" evidence="15">
    <location>
        <begin position="284"/>
        <end position="719"/>
    </location>
</feature>
<evidence type="ECO:0000256" key="10">
    <source>
        <dbReference type="ARBA" id="ARBA00023136"/>
    </source>
</evidence>
<dbReference type="SUPFAM" id="SSF56935">
    <property type="entry name" value="Porins"/>
    <property type="match status" value="1"/>
</dbReference>
<comment type="subcellular location">
    <subcellularLocation>
        <location evidence="1 12">Cell outer membrane</location>
        <topology evidence="1 12">Multi-pass membrane protein</topology>
    </subcellularLocation>
</comment>